<feature type="compositionally biased region" description="Basic residues" evidence="1">
    <location>
        <begin position="247"/>
        <end position="256"/>
    </location>
</feature>
<accession>A0A2T4AHM0</accession>
<name>A0A2T4AHM0_TRIHA</name>
<dbReference type="EMBL" id="KZ679678">
    <property type="protein sequence ID" value="PTB56418.1"/>
    <property type="molecule type" value="Genomic_DNA"/>
</dbReference>
<feature type="region of interest" description="Disordered" evidence="1">
    <location>
        <begin position="1"/>
        <end position="124"/>
    </location>
</feature>
<evidence type="ECO:0000313" key="2">
    <source>
        <dbReference type="EMBL" id="PTB56418.1"/>
    </source>
</evidence>
<sequence length="280" mass="30947">MSKAVYQRRTGQQGEFNSEKAMPRSRRVNDDDGGIGSRKGRKKELRKDSTLQTQAKTQEREKAQPANNKGNRRTVDAAATASARQVKEKAKEGKGKHEKKEKSHQATGRGKTERRKRGGGGGEGLETGAKILWAATHQPLVARSMYSNPIVHVSVPGSPGLAGAALEAQVPGRLTRRLGRTNEPPPCLGPQHLPCVLPRRNPLRDTRMGRRRCGRCEPGEAHRTCVCVWLCFGQSVPVLVQGSSSRRPIRGRRRRSSCAAPGSPRFQRTSWYLNLRCARH</sequence>
<feature type="compositionally biased region" description="Basic and acidic residues" evidence="1">
    <location>
        <begin position="85"/>
        <end position="104"/>
    </location>
</feature>
<feature type="region of interest" description="Disordered" evidence="1">
    <location>
        <begin position="243"/>
        <end position="264"/>
    </location>
</feature>
<dbReference type="Proteomes" id="UP000241690">
    <property type="component" value="Unassembled WGS sequence"/>
</dbReference>
<evidence type="ECO:0000256" key="1">
    <source>
        <dbReference type="SAM" id="MobiDB-lite"/>
    </source>
</evidence>
<keyword evidence="3" id="KW-1185">Reference proteome</keyword>
<dbReference type="AlphaFoldDB" id="A0A2T4AHM0"/>
<organism evidence="2 3">
    <name type="scientific">Trichoderma harzianum CBS 226.95</name>
    <dbReference type="NCBI Taxonomy" id="983964"/>
    <lineage>
        <taxon>Eukaryota</taxon>
        <taxon>Fungi</taxon>
        <taxon>Dikarya</taxon>
        <taxon>Ascomycota</taxon>
        <taxon>Pezizomycotina</taxon>
        <taxon>Sordariomycetes</taxon>
        <taxon>Hypocreomycetidae</taxon>
        <taxon>Hypocreales</taxon>
        <taxon>Hypocreaceae</taxon>
        <taxon>Trichoderma</taxon>
    </lineage>
</organism>
<protein>
    <submittedName>
        <fullName evidence="2">Uncharacterized protein</fullName>
    </submittedName>
</protein>
<dbReference type="GeneID" id="36629900"/>
<proteinExistence type="predicted"/>
<dbReference type="RefSeq" id="XP_024776095.1">
    <property type="nucleotide sequence ID" value="XM_024921320.1"/>
</dbReference>
<evidence type="ECO:0000313" key="3">
    <source>
        <dbReference type="Proteomes" id="UP000241690"/>
    </source>
</evidence>
<gene>
    <name evidence="2" type="ORF">M431DRAFT_550485</name>
</gene>
<reference evidence="2 3" key="1">
    <citation type="submission" date="2016-07" db="EMBL/GenBank/DDBJ databases">
        <title>Multiple horizontal gene transfer events from other fungi enriched the ability of initially mycotrophic Trichoderma (Ascomycota) to feed on dead plant biomass.</title>
        <authorList>
            <consortium name="DOE Joint Genome Institute"/>
            <person name="Aerts A."/>
            <person name="Atanasova L."/>
            <person name="Chenthamara K."/>
            <person name="Zhang J."/>
            <person name="Grujic M."/>
            <person name="Henrissat B."/>
            <person name="Kuo A."/>
            <person name="Salamov A."/>
            <person name="Lipzen A."/>
            <person name="Labutti K."/>
            <person name="Barry K."/>
            <person name="Miao Y."/>
            <person name="Rahimi M.J."/>
            <person name="Shen Q."/>
            <person name="Grigoriev I.V."/>
            <person name="Kubicek C.P."/>
            <person name="Druzhinina I.S."/>
        </authorList>
    </citation>
    <scope>NUCLEOTIDE SEQUENCE [LARGE SCALE GENOMIC DNA]</scope>
    <source>
        <strain evidence="2 3">CBS 226.95</strain>
    </source>
</reference>
<feature type="compositionally biased region" description="Basic and acidic residues" evidence="1">
    <location>
        <begin position="17"/>
        <end position="30"/>
    </location>
</feature>